<dbReference type="InterPro" id="IPR050108">
    <property type="entry name" value="CDK"/>
</dbReference>
<dbReference type="GO" id="GO:0010389">
    <property type="term" value="P:regulation of G2/M transition of mitotic cell cycle"/>
    <property type="evidence" value="ECO:0007669"/>
    <property type="project" value="TreeGrafter"/>
</dbReference>
<evidence type="ECO:0000256" key="5">
    <source>
        <dbReference type="ARBA" id="ARBA00022741"/>
    </source>
</evidence>
<accession>A0A6C0IWP7</accession>
<sequence length="393" mass="45691">MNSTCSFVPRDFLARSTRRQSLGEGTFGTVTLYDTPDGPRVVKETKLQDKSLGYPPDFLNEIDMLIKLKPVKSVVTLHSFCFDNEQKRGYILLEPLECNLAKWARRTSFEERMRQIPNLITAIGGALGVMHYFNLLHNDIKTNNILVNTVDGETIFKLADFGKSYHVTRHDLQYGGIDRYSPPEDRDVFSSELWAFMVCLIEVIIGGHKMISGEDSSSFYSRYTSISSRGKCRFDLPRFLRSRLSNDEIELIPRSFWIFIEPIIRYRQITMAGALARIGMSLNSNVIHNVDRLISKSSPTQYDFRTVEKRFRRKFHELGMMDRFDRFSKLMNKFLSLSYQSLQTIDLLQYAEVAFIIVGKKKVKNFTYFKDQDSLLLYERSFLMTIGYQIYIL</sequence>
<evidence type="ECO:0000256" key="3">
    <source>
        <dbReference type="ARBA" id="ARBA00022527"/>
    </source>
</evidence>
<dbReference type="EMBL" id="MN740283">
    <property type="protein sequence ID" value="QHT97708.1"/>
    <property type="molecule type" value="Genomic_DNA"/>
</dbReference>
<comment type="catalytic activity">
    <reaction evidence="8">
        <text>L-threonyl-[protein] + ATP = O-phospho-L-threonyl-[protein] + ADP + H(+)</text>
        <dbReference type="Rhea" id="RHEA:46608"/>
        <dbReference type="Rhea" id="RHEA-COMP:11060"/>
        <dbReference type="Rhea" id="RHEA-COMP:11605"/>
        <dbReference type="ChEBI" id="CHEBI:15378"/>
        <dbReference type="ChEBI" id="CHEBI:30013"/>
        <dbReference type="ChEBI" id="CHEBI:30616"/>
        <dbReference type="ChEBI" id="CHEBI:61977"/>
        <dbReference type="ChEBI" id="CHEBI:456216"/>
        <dbReference type="EC" id="2.7.11.22"/>
    </reaction>
</comment>
<evidence type="ECO:0000256" key="6">
    <source>
        <dbReference type="ARBA" id="ARBA00022777"/>
    </source>
</evidence>
<dbReference type="PANTHER" id="PTHR24056">
    <property type="entry name" value="CELL DIVISION PROTEIN KINASE"/>
    <property type="match status" value="1"/>
</dbReference>
<evidence type="ECO:0000259" key="10">
    <source>
        <dbReference type="PROSITE" id="PS50011"/>
    </source>
</evidence>
<evidence type="ECO:0000256" key="1">
    <source>
        <dbReference type="ARBA" id="ARBA00006485"/>
    </source>
</evidence>
<evidence type="ECO:0000256" key="4">
    <source>
        <dbReference type="ARBA" id="ARBA00022679"/>
    </source>
</evidence>
<dbReference type="SUPFAM" id="SSF56112">
    <property type="entry name" value="Protein kinase-like (PK-like)"/>
    <property type="match status" value="1"/>
</dbReference>
<organism evidence="11">
    <name type="scientific">viral metagenome</name>
    <dbReference type="NCBI Taxonomy" id="1070528"/>
    <lineage>
        <taxon>unclassified sequences</taxon>
        <taxon>metagenomes</taxon>
        <taxon>organismal metagenomes</taxon>
    </lineage>
</organism>
<dbReference type="PROSITE" id="PS00107">
    <property type="entry name" value="PROTEIN_KINASE_ATP"/>
    <property type="match status" value="1"/>
</dbReference>
<dbReference type="InterPro" id="IPR000719">
    <property type="entry name" value="Prot_kinase_dom"/>
</dbReference>
<name>A0A6C0IWP7_9ZZZZ</name>
<dbReference type="InterPro" id="IPR008271">
    <property type="entry name" value="Ser/Thr_kinase_AS"/>
</dbReference>
<dbReference type="GO" id="GO:0005634">
    <property type="term" value="C:nucleus"/>
    <property type="evidence" value="ECO:0007669"/>
    <property type="project" value="TreeGrafter"/>
</dbReference>
<dbReference type="PROSITE" id="PS50011">
    <property type="entry name" value="PROTEIN_KINASE_DOM"/>
    <property type="match status" value="1"/>
</dbReference>
<dbReference type="GO" id="GO:0007165">
    <property type="term" value="P:signal transduction"/>
    <property type="evidence" value="ECO:0007669"/>
    <property type="project" value="TreeGrafter"/>
</dbReference>
<evidence type="ECO:0000256" key="9">
    <source>
        <dbReference type="ARBA" id="ARBA00048367"/>
    </source>
</evidence>
<dbReference type="Gene3D" id="3.30.200.20">
    <property type="entry name" value="Phosphorylase Kinase, domain 1"/>
    <property type="match status" value="1"/>
</dbReference>
<dbReference type="EC" id="2.7.11.22" evidence="2"/>
<keyword evidence="6" id="KW-0418">Kinase</keyword>
<dbReference type="Pfam" id="PF00069">
    <property type="entry name" value="Pkinase"/>
    <property type="match status" value="1"/>
</dbReference>
<comment type="catalytic activity">
    <reaction evidence="9">
        <text>L-seryl-[protein] + ATP = O-phospho-L-seryl-[protein] + ADP + H(+)</text>
        <dbReference type="Rhea" id="RHEA:17989"/>
        <dbReference type="Rhea" id="RHEA-COMP:9863"/>
        <dbReference type="Rhea" id="RHEA-COMP:11604"/>
        <dbReference type="ChEBI" id="CHEBI:15378"/>
        <dbReference type="ChEBI" id="CHEBI:29999"/>
        <dbReference type="ChEBI" id="CHEBI:30616"/>
        <dbReference type="ChEBI" id="CHEBI:83421"/>
        <dbReference type="ChEBI" id="CHEBI:456216"/>
        <dbReference type="EC" id="2.7.11.22"/>
    </reaction>
</comment>
<dbReference type="GO" id="GO:0005737">
    <property type="term" value="C:cytoplasm"/>
    <property type="evidence" value="ECO:0007669"/>
    <property type="project" value="TreeGrafter"/>
</dbReference>
<feature type="domain" description="Protein kinase" evidence="10">
    <location>
        <begin position="16"/>
        <end position="319"/>
    </location>
</feature>
<dbReference type="PANTHER" id="PTHR24056:SF254">
    <property type="entry name" value="CYCLIN-DEPENDENT KINASE 2"/>
    <property type="match status" value="1"/>
</dbReference>
<dbReference type="GO" id="GO:0010468">
    <property type="term" value="P:regulation of gene expression"/>
    <property type="evidence" value="ECO:0007669"/>
    <property type="project" value="TreeGrafter"/>
</dbReference>
<dbReference type="Gene3D" id="1.10.510.10">
    <property type="entry name" value="Transferase(Phosphotransferase) domain 1"/>
    <property type="match status" value="1"/>
</dbReference>
<evidence type="ECO:0000256" key="2">
    <source>
        <dbReference type="ARBA" id="ARBA00012425"/>
    </source>
</evidence>
<dbReference type="GO" id="GO:0000307">
    <property type="term" value="C:cyclin-dependent protein kinase holoenzyme complex"/>
    <property type="evidence" value="ECO:0007669"/>
    <property type="project" value="TreeGrafter"/>
</dbReference>
<keyword evidence="7" id="KW-0067">ATP-binding</keyword>
<evidence type="ECO:0000313" key="11">
    <source>
        <dbReference type="EMBL" id="QHT97708.1"/>
    </source>
</evidence>
<keyword evidence="5" id="KW-0547">Nucleotide-binding</keyword>
<dbReference type="SMART" id="SM00220">
    <property type="entry name" value="S_TKc"/>
    <property type="match status" value="1"/>
</dbReference>
<evidence type="ECO:0000256" key="7">
    <source>
        <dbReference type="ARBA" id="ARBA00022840"/>
    </source>
</evidence>
<dbReference type="GO" id="GO:0004693">
    <property type="term" value="F:cyclin-dependent protein serine/threonine kinase activity"/>
    <property type="evidence" value="ECO:0007669"/>
    <property type="project" value="UniProtKB-EC"/>
</dbReference>
<proteinExistence type="inferred from homology"/>
<dbReference type="InterPro" id="IPR011009">
    <property type="entry name" value="Kinase-like_dom_sf"/>
</dbReference>
<comment type="similarity">
    <text evidence="1">Belongs to the protein kinase superfamily. CMGC Ser/Thr protein kinase family. CDC2/CDKX subfamily.</text>
</comment>
<dbReference type="PROSITE" id="PS00108">
    <property type="entry name" value="PROTEIN_KINASE_ST"/>
    <property type="match status" value="1"/>
</dbReference>
<dbReference type="GO" id="GO:0000082">
    <property type="term" value="P:G1/S transition of mitotic cell cycle"/>
    <property type="evidence" value="ECO:0007669"/>
    <property type="project" value="TreeGrafter"/>
</dbReference>
<protein>
    <recommendedName>
        <fullName evidence="2">cyclin-dependent kinase</fullName>
        <ecNumber evidence="2">2.7.11.22</ecNumber>
    </recommendedName>
</protein>
<dbReference type="AlphaFoldDB" id="A0A6C0IWP7"/>
<keyword evidence="4" id="KW-0808">Transferase</keyword>
<dbReference type="InterPro" id="IPR017441">
    <property type="entry name" value="Protein_kinase_ATP_BS"/>
</dbReference>
<reference evidence="11" key="1">
    <citation type="journal article" date="2020" name="Nature">
        <title>Giant virus diversity and host interactions through global metagenomics.</title>
        <authorList>
            <person name="Schulz F."/>
            <person name="Roux S."/>
            <person name="Paez-Espino D."/>
            <person name="Jungbluth S."/>
            <person name="Walsh D.A."/>
            <person name="Denef V.J."/>
            <person name="McMahon K.D."/>
            <person name="Konstantinidis K.T."/>
            <person name="Eloe-Fadrosh E.A."/>
            <person name="Kyrpides N.C."/>
            <person name="Woyke T."/>
        </authorList>
    </citation>
    <scope>NUCLEOTIDE SEQUENCE</scope>
    <source>
        <strain evidence="11">GVMAG-M-3300025572-1</strain>
    </source>
</reference>
<dbReference type="GO" id="GO:0030332">
    <property type="term" value="F:cyclin binding"/>
    <property type="evidence" value="ECO:0007669"/>
    <property type="project" value="TreeGrafter"/>
</dbReference>
<evidence type="ECO:0000256" key="8">
    <source>
        <dbReference type="ARBA" id="ARBA00047811"/>
    </source>
</evidence>
<dbReference type="GO" id="GO:0005524">
    <property type="term" value="F:ATP binding"/>
    <property type="evidence" value="ECO:0007669"/>
    <property type="project" value="UniProtKB-KW"/>
</dbReference>
<keyword evidence="3" id="KW-0723">Serine/threonine-protein kinase</keyword>